<feature type="compositionally biased region" description="Pro residues" evidence="1">
    <location>
        <begin position="352"/>
        <end position="371"/>
    </location>
</feature>
<feature type="region of interest" description="Disordered" evidence="1">
    <location>
        <begin position="801"/>
        <end position="942"/>
    </location>
</feature>
<name>A0ABV1KJK7_9PSEU</name>
<dbReference type="PANTHER" id="PTHR10887">
    <property type="entry name" value="DNA2/NAM7 HELICASE FAMILY"/>
    <property type="match status" value="1"/>
</dbReference>
<sequence>MDEARRHAITIELEARPVLSYAMAHNRIPVVSRLVIDGVDRDADARVLLRVTDATGPLGAPTELAVPLVAGEPAVLDDVGLVLDPTAILQVEERRPATVVAELHIGPHRVAARSVPVTLLAAHQWQAVPLALSLEMLAAHVVPNHPAIGVLVREVADDLARHTGSSASQGYQAGPERVDQIVAATVRAIHARDVAYAMPPASWADDGQKIRTPDEVLNGRVGTCLDTAVVLAAALEHAGIRPLLWVFRDHAFLGYWREQLAFDSTVELDAALAVNLADLGHIGLIETTALTADGDVDVVAAATGAARQYLHGDLSQVDGIVDVWRARQDQVLPLPARVRDDDGAVRVVTYTPPAPSAATPPPVAPPSPRGPEPGEDRRRTAPAEPPRVTRWKNALLDLSLRNRLINAHERSALNLVLPGGDLGALEDLLHQGSAVTLRASDEITRVAAERGAQTARQLGDDQLTGLLRDDRAVHVDVTAAAYPSRLRGLAHKARTITDETGANNLYLALGTLVWDLDGRTLRSPLILVPVVLTPARRGGRYRLSLDEAGSSTPNFCLVEKLRRTHGLTVPGLAEPAEDEAGIDLDAAFEATRRVIAERGLNFRVEPTADLAVLQFAKFRLWRDLDESWATFAQNPLVSHLLHTPTEAFADPVADPGVHDLDGLDERCPVPADASQLRAVADAVAGRTFVLEGPPGTGKSQTITNLLAHAVSEGRRVLFVAEKRAALDVVQKRLDSVGLGPLCLDLHDRGSKPNAVRQRIAAALDHTVAVDTLDHDARVEDLRAARRALTRYAYRMGERNAAGQSLPGARGAGGGAGTRRRRRTARPGVGGGRRGRAGGARRVARAVRPVARGRRRGPSAGRAPVVLRGHRVRCGPGRARRGGHPGRRRGGAPATPAPSGAGCRRRPGRAGAARPPAHPARAAAAARRGPDRPLVGSGAAGPR</sequence>
<evidence type="ECO:0000259" key="2">
    <source>
        <dbReference type="Pfam" id="PF13086"/>
    </source>
</evidence>
<feature type="domain" description="DNA2/NAM7 helicase helicase" evidence="2">
    <location>
        <begin position="672"/>
        <end position="780"/>
    </location>
</feature>
<organism evidence="3 4">
    <name type="scientific">Pseudonocardia nematodicida</name>
    <dbReference type="NCBI Taxonomy" id="1206997"/>
    <lineage>
        <taxon>Bacteria</taxon>
        <taxon>Bacillati</taxon>
        <taxon>Actinomycetota</taxon>
        <taxon>Actinomycetes</taxon>
        <taxon>Pseudonocardiales</taxon>
        <taxon>Pseudonocardiaceae</taxon>
        <taxon>Pseudonocardia</taxon>
    </lineage>
</organism>
<dbReference type="Proteomes" id="UP001494902">
    <property type="component" value="Unassembled WGS sequence"/>
</dbReference>
<dbReference type="Pfam" id="PF13086">
    <property type="entry name" value="AAA_11"/>
    <property type="match status" value="1"/>
</dbReference>
<dbReference type="RefSeq" id="WP_349301712.1">
    <property type="nucleotide sequence ID" value="NZ_JBEDNQ010000016.1"/>
</dbReference>
<reference evidence="3 4" key="1">
    <citation type="submission" date="2024-03" db="EMBL/GenBank/DDBJ databases">
        <title>Draft genome sequence of Pseudonocardia nematodicida JCM 31783.</title>
        <authorList>
            <person name="Butdee W."/>
            <person name="Duangmal K."/>
        </authorList>
    </citation>
    <scope>NUCLEOTIDE SEQUENCE [LARGE SCALE GENOMIC DNA]</scope>
    <source>
        <strain evidence="3 4">JCM 31783</strain>
    </source>
</reference>
<dbReference type="InterPro" id="IPR025103">
    <property type="entry name" value="DUF4011"/>
</dbReference>
<feature type="compositionally biased region" description="Basic residues" evidence="1">
    <location>
        <begin position="867"/>
        <end position="889"/>
    </location>
</feature>
<evidence type="ECO:0000313" key="4">
    <source>
        <dbReference type="Proteomes" id="UP001494902"/>
    </source>
</evidence>
<keyword evidence="4" id="KW-1185">Reference proteome</keyword>
<evidence type="ECO:0000256" key="1">
    <source>
        <dbReference type="SAM" id="MobiDB-lite"/>
    </source>
</evidence>
<dbReference type="Gene3D" id="3.10.620.30">
    <property type="match status" value="1"/>
</dbReference>
<feature type="compositionally biased region" description="Low complexity" evidence="1">
    <location>
        <begin position="890"/>
        <end position="901"/>
    </location>
</feature>
<proteinExistence type="predicted"/>
<dbReference type="SUPFAM" id="SSF52540">
    <property type="entry name" value="P-loop containing nucleoside triphosphate hydrolases"/>
    <property type="match status" value="1"/>
</dbReference>
<dbReference type="InterPro" id="IPR041677">
    <property type="entry name" value="DNA2/NAM7_AAA_11"/>
</dbReference>
<accession>A0ABV1KJK7</accession>
<evidence type="ECO:0000313" key="3">
    <source>
        <dbReference type="EMBL" id="MEQ3554640.1"/>
    </source>
</evidence>
<feature type="compositionally biased region" description="Basic and acidic residues" evidence="1">
    <location>
        <begin position="372"/>
        <end position="381"/>
    </location>
</feature>
<feature type="compositionally biased region" description="Low complexity" evidence="1">
    <location>
        <begin position="908"/>
        <end position="926"/>
    </location>
</feature>
<feature type="region of interest" description="Disordered" evidence="1">
    <location>
        <begin position="350"/>
        <end position="388"/>
    </location>
</feature>
<protein>
    <submittedName>
        <fullName evidence="3">DUF4011 domain-containing protein</fullName>
    </submittedName>
</protein>
<comment type="caution">
    <text evidence="3">The sequence shown here is derived from an EMBL/GenBank/DDBJ whole genome shotgun (WGS) entry which is preliminary data.</text>
</comment>
<dbReference type="EMBL" id="JBEDNQ010000016">
    <property type="protein sequence ID" value="MEQ3554640.1"/>
    <property type="molecule type" value="Genomic_DNA"/>
</dbReference>
<dbReference type="Gene3D" id="3.40.50.300">
    <property type="entry name" value="P-loop containing nucleotide triphosphate hydrolases"/>
    <property type="match status" value="1"/>
</dbReference>
<gene>
    <name evidence="3" type="ORF">WIS52_29600</name>
</gene>
<dbReference type="Pfam" id="PF13195">
    <property type="entry name" value="DUF4011"/>
    <property type="match status" value="1"/>
</dbReference>
<dbReference type="InterPro" id="IPR027417">
    <property type="entry name" value="P-loop_NTPase"/>
</dbReference>
<dbReference type="InterPro" id="IPR045055">
    <property type="entry name" value="DNA2/NAM7-like"/>
</dbReference>